<dbReference type="Proteomes" id="UP001556367">
    <property type="component" value="Unassembled WGS sequence"/>
</dbReference>
<reference evidence="5" key="1">
    <citation type="submission" date="2024-06" db="EMBL/GenBank/DDBJ databases">
        <title>Multi-omics analyses provide insights into the biosynthesis of the anticancer antibiotic pleurotin in Hohenbuehelia grisea.</title>
        <authorList>
            <person name="Weaver J.A."/>
            <person name="Alberti F."/>
        </authorList>
    </citation>
    <scope>NUCLEOTIDE SEQUENCE [LARGE SCALE GENOMIC DNA]</scope>
    <source>
        <strain evidence="5">T-177</strain>
    </source>
</reference>
<name>A0ABR3JKM6_9AGAR</name>
<accession>A0ABR3JKM6</accession>
<dbReference type="InterPro" id="IPR029058">
    <property type="entry name" value="AB_hydrolase_fold"/>
</dbReference>
<dbReference type="EMBL" id="JASNQZ010000006">
    <property type="protein sequence ID" value="KAL0955691.1"/>
    <property type="molecule type" value="Genomic_DNA"/>
</dbReference>
<dbReference type="Gene3D" id="3.40.50.1820">
    <property type="entry name" value="alpha/beta hydrolase"/>
    <property type="match status" value="1"/>
</dbReference>
<dbReference type="InterPro" id="IPR005645">
    <property type="entry name" value="FSH-like_dom"/>
</dbReference>
<dbReference type="SUPFAM" id="SSF53474">
    <property type="entry name" value="alpha/beta-Hydrolases"/>
    <property type="match status" value="1"/>
</dbReference>
<dbReference type="InterPro" id="IPR050593">
    <property type="entry name" value="LovG"/>
</dbReference>
<dbReference type="Pfam" id="PF03959">
    <property type="entry name" value="FSH1"/>
    <property type="match status" value="1"/>
</dbReference>
<protein>
    <recommendedName>
        <fullName evidence="3">Serine hydrolase domain-containing protein</fullName>
    </recommendedName>
</protein>
<sequence length="270" mass="29157">MATPTKITRVLVLHGYSQNASVFSKRLGALRKQCGKGVEFYFLDAPIVLQPEDLEGFSSNPQGTLEALGSSTDPSVIPRGWFRVNKERTQAFGLEDTLLHIRDLLVKEKFDGIFGFSQGACIAALLAALLERPDVYPPFLVDGQAPHPPFEFCIAAAGFKLTFPLGEQIFGDSYATPTLHIIGLADTIVSPERSRTLVEISQKKRVEEHDGGHFVPSKANWRRFLKEYLTNPTGDVASPGTHLLDTPMASAPGSGASTPFTAEANGGSAA</sequence>
<proteinExistence type="predicted"/>
<evidence type="ECO:0000256" key="1">
    <source>
        <dbReference type="ARBA" id="ARBA00022801"/>
    </source>
</evidence>
<feature type="region of interest" description="Disordered" evidence="2">
    <location>
        <begin position="236"/>
        <end position="270"/>
    </location>
</feature>
<comment type="caution">
    <text evidence="4">The sequence shown here is derived from an EMBL/GenBank/DDBJ whole genome shotgun (WGS) entry which is preliminary data.</text>
</comment>
<organism evidence="4 5">
    <name type="scientific">Hohenbuehelia grisea</name>
    <dbReference type="NCBI Taxonomy" id="104357"/>
    <lineage>
        <taxon>Eukaryota</taxon>
        <taxon>Fungi</taxon>
        <taxon>Dikarya</taxon>
        <taxon>Basidiomycota</taxon>
        <taxon>Agaricomycotina</taxon>
        <taxon>Agaricomycetes</taxon>
        <taxon>Agaricomycetidae</taxon>
        <taxon>Agaricales</taxon>
        <taxon>Pleurotineae</taxon>
        <taxon>Pleurotaceae</taxon>
        <taxon>Hohenbuehelia</taxon>
    </lineage>
</organism>
<dbReference type="PANTHER" id="PTHR48070">
    <property type="entry name" value="ESTERASE OVCA2"/>
    <property type="match status" value="1"/>
</dbReference>
<keyword evidence="1" id="KW-0378">Hydrolase</keyword>
<evidence type="ECO:0000313" key="4">
    <source>
        <dbReference type="EMBL" id="KAL0955691.1"/>
    </source>
</evidence>
<gene>
    <name evidence="4" type="ORF">HGRIS_001915</name>
</gene>
<evidence type="ECO:0000259" key="3">
    <source>
        <dbReference type="Pfam" id="PF03959"/>
    </source>
</evidence>
<keyword evidence="5" id="KW-1185">Reference proteome</keyword>
<evidence type="ECO:0000313" key="5">
    <source>
        <dbReference type="Proteomes" id="UP001556367"/>
    </source>
</evidence>
<evidence type="ECO:0000256" key="2">
    <source>
        <dbReference type="SAM" id="MobiDB-lite"/>
    </source>
</evidence>
<feature type="domain" description="Serine hydrolase" evidence="3">
    <location>
        <begin position="7"/>
        <end position="223"/>
    </location>
</feature>
<dbReference type="PANTHER" id="PTHR48070:SF6">
    <property type="entry name" value="ESTERASE OVCA2"/>
    <property type="match status" value="1"/>
</dbReference>